<dbReference type="EMBL" id="BAAATE010000174">
    <property type="protein sequence ID" value="GAA2216788.1"/>
    <property type="molecule type" value="Genomic_DNA"/>
</dbReference>
<accession>A0ABP5Q1X8</accession>
<gene>
    <name evidence="1" type="ORF">GCM10010412_101850</name>
</gene>
<evidence type="ECO:0000313" key="1">
    <source>
        <dbReference type="EMBL" id="GAA2216788.1"/>
    </source>
</evidence>
<dbReference type="Proteomes" id="UP001501666">
    <property type="component" value="Unassembled WGS sequence"/>
</dbReference>
<comment type="caution">
    <text evidence="1">The sequence shown here is derived from an EMBL/GenBank/DDBJ whole genome shotgun (WGS) entry which is preliminary data.</text>
</comment>
<dbReference type="RefSeq" id="WP_310283783.1">
    <property type="nucleotide sequence ID" value="NZ_BAAATE010000174.1"/>
</dbReference>
<proteinExistence type="predicted"/>
<reference evidence="2" key="1">
    <citation type="journal article" date="2019" name="Int. J. Syst. Evol. Microbiol.">
        <title>The Global Catalogue of Microorganisms (GCM) 10K type strain sequencing project: providing services to taxonomists for standard genome sequencing and annotation.</title>
        <authorList>
            <consortium name="The Broad Institute Genomics Platform"/>
            <consortium name="The Broad Institute Genome Sequencing Center for Infectious Disease"/>
            <person name="Wu L."/>
            <person name="Ma J."/>
        </authorList>
    </citation>
    <scope>NUCLEOTIDE SEQUENCE [LARGE SCALE GENOMIC DNA]</scope>
    <source>
        <strain evidence="2">JCM 6835</strain>
    </source>
</reference>
<keyword evidence="2" id="KW-1185">Reference proteome</keyword>
<sequence length="74" mass="8560">MSKYIIDKPEDYEAKLAAMFATFGIPTDQMHYNPGIESDGERLTFSPVYSWKLRDLTNEQRDAIEAAFNIRLMP</sequence>
<name>A0ABP5Q1X8_9ACTN</name>
<evidence type="ECO:0000313" key="2">
    <source>
        <dbReference type="Proteomes" id="UP001501666"/>
    </source>
</evidence>
<organism evidence="1 2">
    <name type="scientific">Nonomuraea recticatena</name>
    <dbReference type="NCBI Taxonomy" id="46178"/>
    <lineage>
        <taxon>Bacteria</taxon>
        <taxon>Bacillati</taxon>
        <taxon>Actinomycetota</taxon>
        <taxon>Actinomycetes</taxon>
        <taxon>Streptosporangiales</taxon>
        <taxon>Streptosporangiaceae</taxon>
        <taxon>Nonomuraea</taxon>
    </lineage>
</organism>
<protein>
    <submittedName>
        <fullName evidence="1">Uncharacterized protein</fullName>
    </submittedName>
</protein>